<dbReference type="Proteomes" id="UP000314294">
    <property type="component" value="Unassembled WGS sequence"/>
</dbReference>
<keyword evidence="2" id="KW-1185">Reference proteome</keyword>
<reference evidence="1 2" key="1">
    <citation type="submission" date="2019-03" db="EMBL/GenBank/DDBJ databases">
        <title>First draft genome of Liparis tanakae, snailfish: a comprehensive survey of snailfish specific genes.</title>
        <authorList>
            <person name="Kim W."/>
            <person name="Song I."/>
            <person name="Jeong J.-H."/>
            <person name="Kim D."/>
            <person name="Kim S."/>
            <person name="Ryu S."/>
            <person name="Song J.Y."/>
            <person name="Lee S.K."/>
        </authorList>
    </citation>
    <scope>NUCLEOTIDE SEQUENCE [LARGE SCALE GENOMIC DNA]</scope>
    <source>
        <tissue evidence="1">Muscle</tissue>
    </source>
</reference>
<dbReference type="EMBL" id="SRLO01000269">
    <property type="protein sequence ID" value="TNN63600.1"/>
    <property type="molecule type" value="Genomic_DNA"/>
</dbReference>
<accession>A0A4Z2HDJ3</accession>
<gene>
    <name evidence="1" type="ORF">EYF80_026136</name>
</gene>
<sequence>MALQLGSYYTPSRCRHEDLGGGHVGVGRQSLGPRPKNRFLLLLLPTTCLQLLAGRQLPRHMGPSNASIHPVFVCMLCVLVEVVVEGGGGGGQPVPSKNRRAGGHAECFDVTHPDRLLTIGPTERSRP</sequence>
<name>A0A4Z2HDJ3_9TELE</name>
<proteinExistence type="predicted"/>
<evidence type="ECO:0000313" key="2">
    <source>
        <dbReference type="Proteomes" id="UP000314294"/>
    </source>
</evidence>
<dbReference type="AlphaFoldDB" id="A0A4Z2HDJ3"/>
<organism evidence="1 2">
    <name type="scientific">Liparis tanakae</name>
    <name type="common">Tanaka's snailfish</name>
    <dbReference type="NCBI Taxonomy" id="230148"/>
    <lineage>
        <taxon>Eukaryota</taxon>
        <taxon>Metazoa</taxon>
        <taxon>Chordata</taxon>
        <taxon>Craniata</taxon>
        <taxon>Vertebrata</taxon>
        <taxon>Euteleostomi</taxon>
        <taxon>Actinopterygii</taxon>
        <taxon>Neopterygii</taxon>
        <taxon>Teleostei</taxon>
        <taxon>Neoteleostei</taxon>
        <taxon>Acanthomorphata</taxon>
        <taxon>Eupercaria</taxon>
        <taxon>Perciformes</taxon>
        <taxon>Cottioidei</taxon>
        <taxon>Cottales</taxon>
        <taxon>Liparidae</taxon>
        <taxon>Liparis</taxon>
    </lineage>
</organism>
<comment type="caution">
    <text evidence="1">The sequence shown here is derived from an EMBL/GenBank/DDBJ whole genome shotgun (WGS) entry which is preliminary data.</text>
</comment>
<evidence type="ECO:0000313" key="1">
    <source>
        <dbReference type="EMBL" id="TNN63600.1"/>
    </source>
</evidence>
<protein>
    <submittedName>
        <fullName evidence="1">Uncharacterized protein</fullName>
    </submittedName>
</protein>